<dbReference type="EMBL" id="BSXT01005072">
    <property type="protein sequence ID" value="GMF59619.1"/>
    <property type="molecule type" value="Genomic_DNA"/>
</dbReference>
<proteinExistence type="predicted"/>
<reference evidence="2" key="1">
    <citation type="submission" date="2023-04" db="EMBL/GenBank/DDBJ databases">
        <title>Phytophthora fragariaefolia NBRC 109709.</title>
        <authorList>
            <person name="Ichikawa N."/>
            <person name="Sato H."/>
            <person name="Tonouchi N."/>
        </authorList>
    </citation>
    <scope>NUCLEOTIDE SEQUENCE</scope>
    <source>
        <strain evidence="2">NBRC 109709</strain>
    </source>
</reference>
<feature type="compositionally biased region" description="Polar residues" evidence="1">
    <location>
        <begin position="106"/>
        <end position="115"/>
    </location>
</feature>
<keyword evidence="3" id="KW-1185">Reference proteome</keyword>
<sequence>MQPAHRCESIHDGQFIAVIPSNKLATRAGDSRATGEDACDLASFSAALAPPTTATRGIDFQAARRCDASPKPSVDVGAIKKTKSPPISSTRATRIKRYRKGRRKSSTVTSGSAFSDETEIAPQG</sequence>
<evidence type="ECO:0000313" key="3">
    <source>
        <dbReference type="Proteomes" id="UP001165121"/>
    </source>
</evidence>
<name>A0A9W6YDK5_9STRA</name>
<comment type="caution">
    <text evidence="2">The sequence shown here is derived from an EMBL/GenBank/DDBJ whole genome shotgun (WGS) entry which is preliminary data.</text>
</comment>
<dbReference type="AlphaFoldDB" id="A0A9W6YDK5"/>
<feature type="compositionally biased region" description="Basic residues" evidence="1">
    <location>
        <begin position="93"/>
        <end position="105"/>
    </location>
</feature>
<dbReference type="Proteomes" id="UP001165121">
    <property type="component" value="Unassembled WGS sequence"/>
</dbReference>
<gene>
    <name evidence="2" type="ORF">Pfra01_002579700</name>
</gene>
<feature type="region of interest" description="Disordered" evidence="1">
    <location>
        <begin position="61"/>
        <end position="124"/>
    </location>
</feature>
<protein>
    <submittedName>
        <fullName evidence="2">Unnamed protein product</fullName>
    </submittedName>
</protein>
<accession>A0A9W6YDK5</accession>
<evidence type="ECO:0000256" key="1">
    <source>
        <dbReference type="SAM" id="MobiDB-lite"/>
    </source>
</evidence>
<organism evidence="2 3">
    <name type="scientific">Phytophthora fragariaefolia</name>
    <dbReference type="NCBI Taxonomy" id="1490495"/>
    <lineage>
        <taxon>Eukaryota</taxon>
        <taxon>Sar</taxon>
        <taxon>Stramenopiles</taxon>
        <taxon>Oomycota</taxon>
        <taxon>Peronosporomycetes</taxon>
        <taxon>Peronosporales</taxon>
        <taxon>Peronosporaceae</taxon>
        <taxon>Phytophthora</taxon>
    </lineage>
</organism>
<evidence type="ECO:0000313" key="2">
    <source>
        <dbReference type="EMBL" id="GMF59619.1"/>
    </source>
</evidence>